<evidence type="ECO:0000256" key="2">
    <source>
        <dbReference type="SAM" id="Phobius"/>
    </source>
</evidence>
<dbReference type="EMBL" id="JAHWDP010000007">
    <property type="protein sequence ID" value="MBW2938968.1"/>
    <property type="molecule type" value="Genomic_DNA"/>
</dbReference>
<gene>
    <name evidence="4" type="ORF">KXJ69_12700</name>
</gene>
<dbReference type="CDD" id="cd07185">
    <property type="entry name" value="OmpA_C-like"/>
    <property type="match status" value="1"/>
</dbReference>
<feature type="transmembrane region" description="Helical" evidence="2">
    <location>
        <begin position="6"/>
        <end position="25"/>
    </location>
</feature>
<accession>A0A9X1FQK9</accession>
<organism evidence="4 5">
    <name type="scientific">Halomarinibacterium sedimenti</name>
    <dbReference type="NCBI Taxonomy" id="2857106"/>
    <lineage>
        <taxon>Bacteria</taxon>
        <taxon>Pseudomonadati</taxon>
        <taxon>Bacteroidota</taxon>
        <taxon>Flavobacteriia</taxon>
        <taxon>Flavobacteriales</taxon>
        <taxon>Flavobacteriaceae</taxon>
        <taxon>Halomarinibacterium</taxon>
    </lineage>
</organism>
<dbReference type="InterPro" id="IPR006665">
    <property type="entry name" value="OmpA-like"/>
</dbReference>
<sequence length="325" mass="37203">MKNFIIAFLVFLIWSFFGLWLYSWLNPVKQTDKLSDITPIETNEEVPLVSMDTLDTSLIDTLNLTENIQNTFEEEPLSKGLRATNQDGDVIFLFTKGITIFKDTSTVVIPPEILDFKYKINTYLLEHPKEEVQIIGLYAASEKIKNPNLGIRRGNKIRDILESVGIPREKLAIKSMIKDFNYDNNGAFPYGISFTFKPLDTVRLNSLKFRLPEDKTIYPKLVNNDIFVNDVLKELLEEVKNVLSSNPNVRVEIVGHTDNIGNANDNYMLALKYSRQVRWYLINKGGLAKDKVIALSEGEAKSIANNNTEEGQFLNRRIEVKYRAN</sequence>
<dbReference type="RefSeq" id="WP_219053498.1">
    <property type="nucleotide sequence ID" value="NZ_JAHWDP010000007.1"/>
</dbReference>
<proteinExistence type="predicted"/>
<dbReference type="PANTHER" id="PTHR30329">
    <property type="entry name" value="STATOR ELEMENT OF FLAGELLAR MOTOR COMPLEX"/>
    <property type="match status" value="1"/>
</dbReference>
<dbReference type="InterPro" id="IPR050330">
    <property type="entry name" value="Bact_OuterMem_StrucFunc"/>
</dbReference>
<name>A0A9X1FQK9_9FLAO</name>
<keyword evidence="1 2" id="KW-0472">Membrane</keyword>
<dbReference type="PANTHER" id="PTHR30329:SF21">
    <property type="entry name" value="LIPOPROTEIN YIAD-RELATED"/>
    <property type="match status" value="1"/>
</dbReference>
<feature type="domain" description="OmpA-like" evidence="3">
    <location>
        <begin position="213"/>
        <end position="325"/>
    </location>
</feature>
<keyword evidence="2" id="KW-0812">Transmembrane</keyword>
<dbReference type="Pfam" id="PF00691">
    <property type="entry name" value="OmpA"/>
    <property type="match status" value="1"/>
</dbReference>
<dbReference type="AlphaFoldDB" id="A0A9X1FQK9"/>
<keyword evidence="2" id="KW-1133">Transmembrane helix</keyword>
<evidence type="ECO:0000313" key="5">
    <source>
        <dbReference type="Proteomes" id="UP001138686"/>
    </source>
</evidence>
<protein>
    <submittedName>
        <fullName evidence="4">OmpA family protein</fullName>
    </submittedName>
</protein>
<dbReference type="Proteomes" id="UP001138686">
    <property type="component" value="Unassembled WGS sequence"/>
</dbReference>
<dbReference type="GO" id="GO:0016020">
    <property type="term" value="C:membrane"/>
    <property type="evidence" value="ECO:0007669"/>
    <property type="project" value="UniProtKB-UniRule"/>
</dbReference>
<keyword evidence="5" id="KW-1185">Reference proteome</keyword>
<evidence type="ECO:0000256" key="1">
    <source>
        <dbReference type="PROSITE-ProRule" id="PRU00473"/>
    </source>
</evidence>
<reference evidence="4" key="1">
    <citation type="submission" date="2021-07" db="EMBL/GenBank/DDBJ databases">
        <title>Aureisphaera sp. CAU 1614 isolated from sea sediment.</title>
        <authorList>
            <person name="Kim W."/>
        </authorList>
    </citation>
    <scope>NUCLEOTIDE SEQUENCE</scope>
    <source>
        <strain evidence="4">CAU 1614</strain>
    </source>
</reference>
<evidence type="ECO:0000259" key="3">
    <source>
        <dbReference type="PROSITE" id="PS51123"/>
    </source>
</evidence>
<evidence type="ECO:0000313" key="4">
    <source>
        <dbReference type="EMBL" id="MBW2938968.1"/>
    </source>
</evidence>
<dbReference type="PROSITE" id="PS51123">
    <property type="entry name" value="OMPA_2"/>
    <property type="match status" value="1"/>
</dbReference>
<comment type="caution">
    <text evidence="4">The sequence shown here is derived from an EMBL/GenBank/DDBJ whole genome shotgun (WGS) entry which is preliminary data.</text>
</comment>